<evidence type="ECO:0000313" key="2">
    <source>
        <dbReference type="EMBL" id="MPN27498.1"/>
    </source>
</evidence>
<name>A0A645GKP4_9ZZZZ</name>
<reference evidence="2" key="1">
    <citation type="submission" date="2019-08" db="EMBL/GenBank/DDBJ databases">
        <authorList>
            <person name="Kucharzyk K."/>
            <person name="Murdoch R.W."/>
            <person name="Higgins S."/>
            <person name="Loffler F."/>
        </authorList>
    </citation>
    <scope>NUCLEOTIDE SEQUENCE</scope>
</reference>
<accession>A0A645GKP4</accession>
<evidence type="ECO:0000259" key="1">
    <source>
        <dbReference type="Pfam" id="PF18962"/>
    </source>
</evidence>
<comment type="caution">
    <text evidence="2">The sequence shown here is derived from an EMBL/GenBank/DDBJ whole genome shotgun (WGS) entry which is preliminary data.</text>
</comment>
<organism evidence="2">
    <name type="scientific">bioreactor metagenome</name>
    <dbReference type="NCBI Taxonomy" id="1076179"/>
    <lineage>
        <taxon>unclassified sequences</taxon>
        <taxon>metagenomes</taxon>
        <taxon>ecological metagenomes</taxon>
    </lineage>
</organism>
<gene>
    <name evidence="2" type="ORF">SDC9_174932</name>
</gene>
<dbReference type="AlphaFoldDB" id="A0A645GKP4"/>
<dbReference type="NCBIfam" id="TIGR04183">
    <property type="entry name" value="Por_Secre_tail"/>
    <property type="match status" value="1"/>
</dbReference>
<dbReference type="Pfam" id="PF18962">
    <property type="entry name" value="Por_Secre_tail"/>
    <property type="match status" value="1"/>
</dbReference>
<sequence>MNKIVIAPNPVRDQLRVQSDSPFVSVTIYDMQGRMLMNRKASNAEYIQVGHFPSGIYHLSILTSDGTKRNETFIKE</sequence>
<feature type="domain" description="Secretion system C-terminal sorting" evidence="1">
    <location>
        <begin position="7"/>
        <end position="69"/>
    </location>
</feature>
<proteinExistence type="predicted"/>
<dbReference type="EMBL" id="VSSQ01077423">
    <property type="protein sequence ID" value="MPN27498.1"/>
    <property type="molecule type" value="Genomic_DNA"/>
</dbReference>
<dbReference type="InterPro" id="IPR026444">
    <property type="entry name" value="Secre_tail"/>
</dbReference>
<protein>
    <recommendedName>
        <fullName evidence="1">Secretion system C-terminal sorting domain-containing protein</fullName>
    </recommendedName>
</protein>